<dbReference type="Proteomes" id="UP001159427">
    <property type="component" value="Unassembled WGS sequence"/>
</dbReference>
<dbReference type="InterPro" id="IPR034592">
    <property type="entry name" value="CCDC91"/>
</dbReference>
<feature type="region of interest" description="Disordered" evidence="2">
    <location>
        <begin position="396"/>
        <end position="434"/>
    </location>
</feature>
<reference evidence="3 4" key="1">
    <citation type="submission" date="2022-05" db="EMBL/GenBank/DDBJ databases">
        <authorList>
            <consortium name="Genoscope - CEA"/>
            <person name="William W."/>
        </authorList>
    </citation>
    <scope>NUCLEOTIDE SEQUENCE [LARGE SCALE GENOMIC DNA]</scope>
</reference>
<dbReference type="PANTHER" id="PTHR35072:SF1">
    <property type="entry name" value="COILED-COIL DOMAIN-CONTAINING PROTEIN 91"/>
    <property type="match status" value="1"/>
</dbReference>
<feature type="compositionally biased region" description="Polar residues" evidence="2">
    <location>
        <begin position="63"/>
        <end position="72"/>
    </location>
</feature>
<gene>
    <name evidence="3" type="ORF">PEVE_00035451</name>
</gene>
<evidence type="ECO:0000313" key="4">
    <source>
        <dbReference type="Proteomes" id="UP001159427"/>
    </source>
</evidence>
<organism evidence="3 4">
    <name type="scientific">Porites evermanni</name>
    <dbReference type="NCBI Taxonomy" id="104178"/>
    <lineage>
        <taxon>Eukaryota</taxon>
        <taxon>Metazoa</taxon>
        <taxon>Cnidaria</taxon>
        <taxon>Anthozoa</taxon>
        <taxon>Hexacorallia</taxon>
        <taxon>Scleractinia</taxon>
        <taxon>Fungiina</taxon>
        <taxon>Poritidae</taxon>
        <taxon>Porites</taxon>
    </lineage>
</organism>
<feature type="region of interest" description="Disordered" evidence="2">
    <location>
        <begin position="172"/>
        <end position="205"/>
    </location>
</feature>
<feature type="region of interest" description="Disordered" evidence="2">
    <location>
        <begin position="125"/>
        <end position="144"/>
    </location>
</feature>
<comment type="caution">
    <text evidence="3">The sequence shown here is derived from an EMBL/GenBank/DDBJ whole genome shotgun (WGS) entry which is preliminary data.</text>
</comment>
<name>A0ABN8LQ11_9CNID</name>
<feature type="region of interest" description="Disordered" evidence="2">
    <location>
        <begin position="99"/>
        <end position="119"/>
    </location>
</feature>
<keyword evidence="4" id="KW-1185">Reference proteome</keyword>
<feature type="coiled-coil region" evidence="1">
    <location>
        <begin position="502"/>
        <end position="530"/>
    </location>
</feature>
<protein>
    <submittedName>
        <fullName evidence="3">Uncharacterized protein</fullName>
    </submittedName>
</protein>
<feature type="compositionally biased region" description="Polar residues" evidence="2">
    <location>
        <begin position="11"/>
        <end position="20"/>
    </location>
</feature>
<evidence type="ECO:0000313" key="3">
    <source>
        <dbReference type="EMBL" id="CAH3017142.1"/>
    </source>
</evidence>
<keyword evidence="1" id="KW-0175">Coiled coil</keyword>
<accession>A0ABN8LQ11</accession>
<feature type="compositionally biased region" description="Polar residues" evidence="2">
    <location>
        <begin position="180"/>
        <end position="189"/>
    </location>
</feature>
<evidence type="ECO:0000256" key="1">
    <source>
        <dbReference type="SAM" id="Coils"/>
    </source>
</evidence>
<proteinExistence type="predicted"/>
<feature type="region of interest" description="Disordered" evidence="2">
    <location>
        <begin position="1"/>
        <end position="79"/>
    </location>
</feature>
<evidence type="ECO:0000256" key="2">
    <source>
        <dbReference type="SAM" id="MobiDB-lite"/>
    </source>
</evidence>
<sequence>MERDSWANFGSVATNSQNASIEDDDDWADFGGFESATPAVNGSSQSGSVIQWATVGVPPPGASMTSESSHATATEDDKTEYDSFHADFSSFLSEALSETYQPLPMPNPQDHSDFINSFLSSDDDFSAPVTSESSHATATEDDKTEYDSFHADFSSFLSEALSETYQPFSSASQFADVKAGSSTDNSSKAPGSLVSMKTENEANGEDVGITAVLEQSQESAPDTFDGPENEVSTAQDILLVSQQQPSAVLDKSAGSNHKELSQQLLVTAESKKKLEDTVKGLEGKLSFAEQEKLQLQKDLESLLQRNKSLVEESENLTESLAKQREKYEQLQEQHKKEIEEIRKAGHDALAVIVEEYKELSRKAVLEQQEKNKLQMESILEDQRKKFQEFLREQQDSFERRMQEESNKSKEKANSLLEEEKKQHKEQIQYHLDEERSKSKEALKKAVEIRKLEVRNESLEANSVIFVGELMHGSVVFFVPQESMKSLTDQEGKRLQTLVEETIKEQKESNKAALEDALAEERQRGKEFAEEIKDETKKEMLQYIRAKQEADRAARQKHLHGLDLFLESARAQLKALMEDQSELDPSETSGL</sequence>
<dbReference type="EMBL" id="CALNXI010000055">
    <property type="protein sequence ID" value="CAH3017142.1"/>
    <property type="molecule type" value="Genomic_DNA"/>
</dbReference>
<feature type="compositionally biased region" description="Polar residues" evidence="2">
    <location>
        <begin position="128"/>
        <end position="137"/>
    </location>
</feature>
<feature type="compositionally biased region" description="Polar residues" evidence="2">
    <location>
        <begin position="38"/>
        <end position="51"/>
    </location>
</feature>
<dbReference type="PANTHER" id="PTHR35072">
    <property type="entry name" value="COILED-COIL DOMAIN-CONTAINING PROTEIN 91"/>
    <property type="match status" value="1"/>
</dbReference>